<evidence type="ECO:0000256" key="7">
    <source>
        <dbReference type="SAM" id="Phobius"/>
    </source>
</evidence>
<dbReference type="Pfam" id="PF13641">
    <property type="entry name" value="Glyco_tranf_2_3"/>
    <property type="match status" value="1"/>
</dbReference>
<protein>
    <recommendedName>
        <fullName evidence="10">Cellulose synthase (UDP-forming)</fullName>
    </recommendedName>
</protein>
<name>A0A917V7Y9_9HYPH</name>
<evidence type="ECO:0000256" key="6">
    <source>
        <dbReference type="ARBA" id="ARBA00023136"/>
    </source>
</evidence>
<sequence>MIALPGLLSALAGTALVLAVQLLLLPVLDARRTLWRVLLLGAAVILAWRYMAWRFTDTLAPLGFTVDAFASWSFAILEAGTVVSSTIAFAILTRVRDRSREADANLAWWGAAAPPPRVDVYIATYNEEESVLERTLVGAKLIRHPATRVFVLDDGRRDWLADLCARHGVGYLRRPDNAHAKAGNLNHALSERLAASDAPDFVAILDADFVPHPHFVGRALALFHDPAVGLVQTPQHFFNPDPVQHNLGISTAYPDEQRHFFDNVEPARDAWGIAVCCGTSSMVRVSALEAIGGFPTQSVTEDFLLSLKLAENGLSTVYLNEPLTEGLAPEGLKEYIVQRGRWCLGMMEIVRKVYNPLARNGLPLRHRLSIVDSLLYWTTTFPFRMAGLVFPLLYWWLGVTVVDATVHDVLVYYLPYYLLTIAVLNWISRGLFIPVVNDVAQLLAAWPIMRATASGLLTKGPHRFSVTAKGGDRTRTVVQWPMMRPFLVLFALTVGGLVATLNSDFLFNNAAAAGDGMVVVLFWTIYNLFVLLVAIAACIERPREDRPMRQEARAVTIAGLSGAQPGWLVDLGVAGAQVSGPSGFAAGEPARLDLPTIGSVEAVVDAPTGDGVRLRLEPTPSQREAIIALLHTADAAPGTGRGDLVQMARELARALSS</sequence>
<comment type="caution">
    <text evidence="8">The sequence shown here is derived from an EMBL/GenBank/DDBJ whole genome shotgun (WGS) entry which is preliminary data.</text>
</comment>
<evidence type="ECO:0000313" key="8">
    <source>
        <dbReference type="EMBL" id="GGK48780.1"/>
    </source>
</evidence>
<feature type="transmembrane region" description="Helical" evidence="7">
    <location>
        <begin position="34"/>
        <end position="52"/>
    </location>
</feature>
<keyword evidence="2" id="KW-0328">Glycosyltransferase</keyword>
<reference evidence="8 9" key="1">
    <citation type="journal article" date="2014" name="Int. J. Syst. Evol. Microbiol.">
        <title>Complete genome sequence of Corynebacterium casei LMG S-19264T (=DSM 44701T), isolated from a smear-ripened cheese.</title>
        <authorList>
            <consortium name="US DOE Joint Genome Institute (JGI-PGF)"/>
            <person name="Walter F."/>
            <person name="Albersmeier A."/>
            <person name="Kalinowski J."/>
            <person name="Ruckert C."/>
        </authorList>
    </citation>
    <scope>NUCLEOTIDE SEQUENCE [LARGE SCALE GENOMIC DNA]</scope>
    <source>
        <strain evidence="8 9">CGMCC 1.9161</strain>
    </source>
</reference>
<keyword evidence="3" id="KW-0808">Transferase</keyword>
<accession>A0A917V7Y9</accession>
<keyword evidence="5 7" id="KW-1133">Transmembrane helix</keyword>
<dbReference type="GO" id="GO:0035438">
    <property type="term" value="F:cyclic-di-GMP binding"/>
    <property type="evidence" value="ECO:0007669"/>
    <property type="project" value="InterPro"/>
</dbReference>
<feature type="transmembrane region" description="Helical" evidence="7">
    <location>
        <begin position="72"/>
        <end position="92"/>
    </location>
</feature>
<dbReference type="CDD" id="cd06421">
    <property type="entry name" value="CESA_CelA_like"/>
    <property type="match status" value="1"/>
</dbReference>
<evidence type="ECO:0000256" key="5">
    <source>
        <dbReference type="ARBA" id="ARBA00022989"/>
    </source>
</evidence>
<dbReference type="SUPFAM" id="SSF53448">
    <property type="entry name" value="Nucleotide-diphospho-sugar transferases"/>
    <property type="match status" value="1"/>
</dbReference>
<dbReference type="InterPro" id="IPR029044">
    <property type="entry name" value="Nucleotide-diphossugar_trans"/>
</dbReference>
<evidence type="ECO:0008006" key="10">
    <source>
        <dbReference type="Google" id="ProtNLM"/>
    </source>
</evidence>
<evidence type="ECO:0000256" key="4">
    <source>
        <dbReference type="ARBA" id="ARBA00022692"/>
    </source>
</evidence>
<feature type="transmembrane region" description="Helical" evidence="7">
    <location>
        <begin position="409"/>
        <end position="427"/>
    </location>
</feature>
<dbReference type="PRINTS" id="PR01439">
    <property type="entry name" value="CELLSNTHASEA"/>
</dbReference>
<dbReference type="Proteomes" id="UP000600449">
    <property type="component" value="Unassembled WGS sequence"/>
</dbReference>
<dbReference type="RefSeq" id="WP_188915005.1">
    <property type="nucleotide sequence ID" value="NZ_BMMF01000013.1"/>
</dbReference>
<evidence type="ECO:0000256" key="1">
    <source>
        <dbReference type="ARBA" id="ARBA00004141"/>
    </source>
</evidence>
<dbReference type="PANTHER" id="PTHR43867">
    <property type="entry name" value="CELLULOSE SYNTHASE CATALYTIC SUBUNIT A [UDP-FORMING]"/>
    <property type="match status" value="1"/>
</dbReference>
<dbReference type="GO" id="GO:0005886">
    <property type="term" value="C:plasma membrane"/>
    <property type="evidence" value="ECO:0007669"/>
    <property type="project" value="TreeGrafter"/>
</dbReference>
<dbReference type="Gene3D" id="3.90.550.10">
    <property type="entry name" value="Spore Coat Polysaccharide Biosynthesis Protein SpsA, Chain A"/>
    <property type="match status" value="1"/>
</dbReference>
<keyword evidence="9" id="KW-1185">Reference proteome</keyword>
<keyword evidence="6 7" id="KW-0472">Membrane</keyword>
<feature type="transmembrane region" description="Helical" evidence="7">
    <location>
        <begin position="6"/>
        <end position="27"/>
    </location>
</feature>
<dbReference type="GO" id="GO:0006011">
    <property type="term" value="P:UDP-alpha-D-glucose metabolic process"/>
    <property type="evidence" value="ECO:0007669"/>
    <property type="project" value="InterPro"/>
</dbReference>
<evidence type="ECO:0000313" key="9">
    <source>
        <dbReference type="Proteomes" id="UP000600449"/>
    </source>
</evidence>
<dbReference type="AlphaFoldDB" id="A0A917V7Y9"/>
<keyword evidence="4 7" id="KW-0812">Transmembrane</keyword>
<feature type="transmembrane region" description="Helical" evidence="7">
    <location>
        <begin position="519"/>
        <end position="539"/>
    </location>
</feature>
<dbReference type="EMBL" id="BMMF01000013">
    <property type="protein sequence ID" value="GGK48780.1"/>
    <property type="molecule type" value="Genomic_DNA"/>
</dbReference>
<dbReference type="InterPro" id="IPR050321">
    <property type="entry name" value="Glycosyltr_2/OpgH_subfam"/>
</dbReference>
<dbReference type="GO" id="GO:0016759">
    <property type="term" value="F:cellulose synthase activity"/>
    <property type="evidence" value="ECO:0007669"/>
    <property type="project" value="InterPro"/>
</dbReference>
<dbReference type="InterPro" id="IPR003919">
    <property type="entry name" value="Cell_synth_A"/>
</dbReference>
<feature type="transmembrane region" description="Helical" evidence="7">
    <location>
        <begin position="486"/>
        <end position="507"/>
    </location>
</feature>
<dbReference type="PANTHER" id="PTHR43867:SF2">
    <property type="entry name" value="CELLULOSE SYNTHASE CATALYTIC SUBUNIT A [UDP-FORMING]"/>
    <property type="match status" value="1"/>
</dbReference>
<organism evidence="8 9">
    <name type="scientific">Salinarimonas ramus</name>
    <dbReference type="NCBI Taxonomy" id="690164"/>
    <lineage>
        <taxon>Bacteria</taxon>
        <taxon>Pseudomonadati</taxon>
        <taxon>Pseudomonadota</taxon>
        <taxon>Alphaproteobacteria</taxon>
        <taxon>Hyphomicrobiales</taxon>
        <taxon>Salinarimonadaceae</taxon>
        <taxon>Salinarimonas</taxon>
    </lineage>
</organism>
<proteinExistence type="predicted"/>
<evidence type="ECO:0000256" key="3">
    <source>
        <dbReference type="ARBA" id="ARBA00022679"/>
    </source>
</evidence>
<feature type="transmembrane region" description="Helical" evidence="7">
    <location>
        <begin position="374"/>
        <end position="397"/>
    </location>
</feature>
<evidence type="ECO:0000256" key="2">
    <source>
        <dbReference type="ARBA" id="ARBA00022676"/>
    </source>
</evidence>
<comment type="subcellular location">
    <subcellularLocation>
        <location evidence="1">Membrane</location>
        <topology evidence="1">Multi-pass membrane protein</topology>
    </subcellularLocation>
</comment>
<gene>
    <name evidence="8" type="primary">rcdA</name>
    <name evidence="8" type="ORF">GCM10011322_39780</name>
</gene>